<accession>A0A0V1L8G8</accession>
<sequence>MKITLICRKFINTLPILVEWINSYRLLVWNHKTFPLLPKQKYFSYCVIDSIPSYFQVDKLTTLTKCCMWTNFHIHIEQSKAIELQKVIKKIAIQHKDFDIHRLHYITLIPTVASILSRHS</sequence>
<evidence type="ECO:0000313" key="1">
    <source>
        <dbReference type="EMBL" id="KRZ55538.1"/>
    </source>
</evidence>
<reference evidence="1 2" key="1">
    <citation type="submission" date="2015-05" db="EMBL/GenBank/DDBJ databases">
        <title>Evolution of Trichinella species and genotypes.</title>
        <authorList>
            <person name="Korhonen P.K."/>
            <person name="Edoardo P."/>
            <person name="Giuseppe L.R."/>
            <person name="Gasser R.B."/>
        </authorList>
    </citation>
    <scope>NUCLEOTIDE SEQUENCE [LARGE SCALE GENOMIC DNA]</scope>
    <source>
        <strain evidence="1">ISS10</strain>
    </source>
</reference>
<dbReference type="EMBL" id="JYDW01000113">
    <property type="protein sequence ID" value="KRZ55538.1"/>
    <property type="molecule type" value="Genomic_DNA"/>
</dbReference>
<keyword evidence="2" id="KW-1185">Reference proteome</keyword>
<organism evidence="1 2">
    <name type="scientific">Trichinella nativa</name>
    <dbReference type="NCBI Taxonomy" id="6335"/>
    <lineage>
        <taxon>Eukaryota</taxon>
        <taxon>Metazoa</taxon>
        <taxon>Ecdysozoa</taxon>
        <taxon>Nematoda</taxon>
        <taxon>Enoplea</taxon>
        <taxon>Dorylaimia</taxon>
        <taxon>Trichinellida</taxon>
        <taxon>Trichinellidae</taxon>
        <taxon>Trichinella</taxon>
    </lineage>
</organism>
<evidence type="ECO:0000313" key="2">
    <source>
        <dbReference type="Proteomes" id="UP000054721"/>
    </source>
</evidence>
<gene>
    <name evidence="1" type="ORF">T02_16335</name>
</gene>
<name>A0A0V1L8G8_9BILA</name>
<dbReference type="AlphaFoldDB" id="A0A0V1L8G8"/>
<dbReference type="OrthoDB" id="5935451at2759"/>
<proteinExistence type="predicted"/>
<dbReference type="Proteomes" id="UP000054721">
    <property type="component" value="Unassembled WGS sequence"/>
</dbReference>
<protein>
    <submittedName>
        <fullName evidence="1">Uncharacterized protein</fullName>
    </submittedName>
</protein>
<comment type="caution">
    <text evidence="1">The sequence shown here is derived from an EMBL/GenBank/DDBJ whole genome shotgun (WGS) entry which is preliminary data.</text>
</comment>